<evidence type="ECO:0000313" key="2">
    <source>
        <dbReference type="EMBL" id="KAJ3478822.1"/>
    </source>
</evidence>
<evidence type="ECO:0000256" key="1">
    <source>
        <dbReference type="SAM" id="Phobius"/>
    </source>
</evidence>
<protein>
    <submittedName>
        <fullName evidence="2">Uncharacterized protein</fullName>
    </submittedName>
</protein>
<accession>A0AAD5UWY2</accession>
<dbReference type="AlphaFoldDB" id="A0AAD5UWY2"/>
<gene>
    <name evidence="2" type="ORF">NLI96_g9494</name>
</gene>
<keyword evidence="1" id="KW-1133">Transmembrane helix</keyword>
<dbReference type="EMBL" id="JANAWD010000482">
    <property type="protein sequence ID" value="KAJ3478822.1"/>
    <property type="molecule type" value="Genomic_DNA"/>
</dbReference>
<keyword evidence="1" id="KW-0812">Transmembrane</keyword>
<reference evidence="2" key="1">
    <citation type="submission" date="2022-07" db="EMBL/GenBank/DDBJ databases">
        <title>Genome Sequence of Physisporinus lineatus.</title>
        <authorList>
            <person name="Buettner E."/>
        </authorList>
    </citation>
    <scope>NUCLEOTIDE SEQUENCE</scope>
    <source>
        <strain evidence="2">VT162</strain>
    </source>
</reference>
<proteinExistence type="predicted"/>
<keyword evidence="3" id="KW-1185">Reference proteome</keyword>
<keyword evidence="1" id="KW-0472">Membrane</keyword>
<organism evidence="2 3">
    <name type="scientific">Meripilus lineatus</name>
    <dbReference type="NCBI Taxonomy" id="2056292"/>
    <lineage>
        <taxon>Eukaryota</taxon>
        <taxon>Fungi</taxon>
        <taxon>Dikarya</taxon>
        <taxon>Basidiomycota</taxon>
        <taxon>Agaricomycotina</taxon>
        <taxon>Agaricomycetes</taxon>
        <taxon>Polyporales</taxon>
        <taxon>Meripilaceae</taxon>
        <taxon>Meripilus</taxon>
    </lineage>
</organism>
<feature type="transmembrane region" description="Helical" evidence="1">
    <location>
        <begin position="98"/>
        <end position="119"/>
    </location>
</feature>
<dbReference type="Proteomes" id="UP001212997">
    <property type="component" value="Unassembled WGS sequence"/>
</dbReference>
<name>A0AAD5UWY2_9APHY</name>
<comment type="caution">
    <text evidence="2">The sequence shown here is derived from an EMBL/GenBank/DDBJ whole genome shotgun (WGS) entry which is preliminary data.</text>
</comment>
<feature type="transmembrane region" description="Helical" evidence="1">
    <location>
        <begin position="60"/>
        <end position="78"/>
    </location>
</feature>
<evidence type="ECO:0000313" key="3">
    <source>
        <dbReference type="Proteomes" id="UP001212997"/>
    </source>
</evidence>
<sequence length="143" mass="15603">MLTRLLESLTSPSSSRRLVVWATDGQEPAVVGQGDPPESIQCRRAYFITHTSAGPRALSIILKAVTIMMVLAIVKLAVDLVSDPDLRYRYEDFLEKHVAMISIGFLFILVTSLGILHALPRPTIGNNGPQVHTGKKIEIGGKV</sequence>